<sequence length="104" mass="10775">MCSAETQAAALAALLSAALGGAETRIEATCDRIRIEADLPGELAAAAHTALLGALTAGARFGHERVGGGAETVWVEIDVEIDKDGARQPDSPRTPRTPRTPRSK</sequence>
<feature type="region of interest" description="Disordered" evidence="1">
    <location>
        <begin position="80"/>
        <end position="104"/>
    </location>
</feature>
<reference evidence="2" key="1">
    <citation type="submission" date="2022-10" db="EMBL/GenBank/DDBJ databases">
        <title>The complete genomes of actinobacterial strains from the NBC collection.</title>
        <authorList>
            <person name="Joergensen T.S."/>
            <person name="Alvarez Arevalo M."/>
            <person name="Sterndorff E.B."/>
            <person name="Faurdal D."/>
            <person name="Vuksanovic O."/>
            <person name="Mourched A.-S."/>
            <person name="Charusanti P."/>
            <person name="Shaw S."/>
            <person name="Blin K."/>
            <person name="Weber T."/>
        </authorList>
    </citation>
    <scope>NUCLEOTIDE SEQUENCE</scope>
    <source>
        <strain evidence="2">NBC_00283</strain>
    </source>
</reference>
<evidence type="ECO:0000313" key="2">
    <source>
        <dbReference type="EMBL" id="WUO47248.1"/>
    </source>
</evidence>
<protein>
    <submittedName>
        <fullName evidence="2">Uncharacterized protein</fullName>
    </submittedName>
</protein>
<proteinExistence type="predicted"/>
<dbReference type="Proteomes" id="UP001432075">
    <property type="component" value="Chromosome"/>
</dbReference>
<organism evidence="2 3">
    <name type="scientific">Streptomyces goshikiensis</name>
    <dbReference type="NCBI Taxonomy" id="1942"/>
    <lineage>
        <taxon>Bacteria</taxon>
        <taxon>Bacillati</taxon>
        <taxon>Actinomycetota</taxon>
        <taxon>Actinomycetes</taxon>
        <taxon>Kitasatosporales</taxon>
        <taxon>Streptomycetaceae</taxon>
        <taxon>Streptomyces</taxon>
    </lineage>
</organism>
<evidence type="ECO:0000313" key="3">
    <source>
        <dbReference type="Proteomes" id="UP001432075"/>
    </source>
</evidence>
<accession>A0ABZ1RKD6</accession>
<evidence type="ECO:0000256" key="1">
    <source>
        <dbReference type="SAM" id="MobiDB-lite"/>
    </source>
</evidence>
<keyword evidence="3" id="KW-1185">Reference proteome</keyword>
<gene>
    <name evidence="2" type="ORF">OHU17_16095</name>
</gene>
<dbReference type="EMBL" id="CP108057">
    <property type="protein sequence ID" value="WUO47248.1"/>
    <property type="molecule type" value="Genomic_DNA"/>
</dbReference>
<dbReference type="RefSeq" id="WP_328776047.1">
    <property type="nucleotide sequence ID" value="NZ_CP108057.1"/>
</dbReference>
<name>A0ABZ1RKD6_9ACTN</name>